<accession>A0A1F5IMN2</accession>
<dbReference type="AlphaFoldDB" id="A0A1F5IMN2"/>
<feature type="region of interest" description="Disordered" evidence="1">
    <location>
        <begin position="279"/>
        <end position="300"/>
    </location>
</feature>
<comment type="caution">
    <text evidence="4">The sequence shown here is derived from an EMBL/GenBank/DDBJ whole genome shotgun (WGS) entry which is preliminary data.</text>
</comment>
<feature type="compositionally biased region" description="Basic and acidic residues" evidence="1">
    <location>
        <begin position="35"/>
        <end position="47"/>
    </location>
</feature>
<evidence type="ECO:0000256" key="2">
    <source>
        <dbReference type="SAM" id="Phobius"/>
    </source>
</evidence>
<feature type="transmembrane region" description="Helical" evidence="2">
    <location>
        <begin position="253"/>
        <end position="273"/>
    </location>
</feature>
<feature type="compositionally biased region" description="Acidic residues" evidence="1">
    <location>
        <begin position="1"/>
        <end position="13"/>
    </location>
</feature>
<name>A0A1F5IMN2_9BACT</name>
<organism evidence="4 5">
    <name type="scientific">Candidatus Daviesbacteria bacterium RIFCSPHIGHO2_01_FULL_36_37</name>
    <dbReference type="NCBI Taxonomy" id="1797758"/>
    <lineage>
        <taxon>Bacteria</taxon>
        <taxon>Candidatus Daviesiibacteriota</taxon>
    </lineage>
</organism>
<reference evidence="4 5" key="1">
    <citation type="journal article" date="2016" name="Nat. Commun.">
        <title>Thousands of microbial genomes shed light on interconnected biogeochemical processes in an aquifer system.</title>
        <authorList>
            <person name="Anantharaman K."/>
            <person name="Brown C.T."/>
            <person name="Hug L.A."/>
            <person name="Sharon I."/>
            <person name="Castelle C.J."/>
            <person name="Probst A.J."/>
            <person name="Thomas B.C."/>
            <person name="Singh A."/>
            <person name="Wilkins M.J."/>
            <person name="Karaoz U."/>
            <person name="Brodie E.L."/>
            <person name="Williams K.H."/>
            <person name="Hubbard S.S."/>
            <person name="Banfield J.F."/>
        </authorList>
    </citation>
    <scope>NUCLEOTIDE SEQUENCE [LARGE SCALE GENOMIC DNA]</scope>
</reference>
<sequence>MAKDEDEIIDELNADSPKRNPEEDEDKVTAAYESINKRLEGLKKGNDSDEEEDDEEEENGKEGEESEEVRGGKMDKDVGSEKKEEEESEEPGDILDKEDDDSEESNESDESKDDEEEVDSLDDVEDNEGSKGSKETEESEDEKLEAESGKMNEEAGDEKEDSGKAAKDEPDTLDDLTKEDSGDLDAKEYNRPTRRFDKEESDLDIPNLRRPMNENSFGESKYSEEPKPNPFSSRMDHRNDFGTYGPKKSGNKIHLLILILIGLAVIGGTVYLLKSQFESTPAEPSPSPIAIETSTPEPTPSFDRAQYKLRVLNGTSTSGLAGSVSAKLKELGYQIDKTGNAPNQNFKKAQIKVKTSATGLSEQLLKDLPSEYQDASAAGELKDTDAADAEIILGAD</sequence>
<dbReference type="InterPro" id="IPR027381">
    <property type="entry name" value="LytR/CpsA/Psr_C"/>
</dbReference>
<dbReference type="Proteomes" id="UP000178457">
    <property type="component" value="Unassembled WGS sequence"/>
</dbReference>
<evidence type="ECO:0000256" key="1">
    <source>
        <dbReference type="SAM" id="MobiDB-lite"/>
    </source>
</evidence>
<feature type="compositionally biased region" description="Basic and acidic residues" evidence="1">
    <location>
        <begin position="60"/>
        <end position="85"/>
    </location>
</feature>
<keyword evidence="2" id="KW-1133">Transmembrane helix</keyword>
<dbReference type="Pfam" id="PF13399">
    <property type="entry name" value="LytR_C"/>
    <property type="match status" value="1"/>
</dbReference>
<keyword evidence="2" id="KW-0472">Membrane</keyword>
<feature type="compositionally biased region" description="Basic and acidic residues" evidence="1">
    <location>
        <begin position="161"/>
        <end position="198"/>
    </location>
</feature>
<proteinExistence type="predicted"/>
<feature type="domain" description="LytR/CpsA/Psr regulator C-terminal" evidence="3">
    <location>
        <begin position="306"/>
        <end position="396"/>
    </location>
</feature>
<dbReference type="STRING" id="1797758.A2858_02645"/>
<dbReference type="EMBL" id="MFCL01000003">
    <property type="protein sequence ID" value="OGE17607.1"/>
    <property type="molecule type" value="Genomic_DNA"/>
</dbReference>
<keyword evidence="2" id="KW-0812">Transmembrane</keyword>
<feature type="compositionally biased region" description="Acidic residues" evidence="1">
    <location>
        <begin position="86"/>
        <end position="127"/>
    </location>
</feature>
<feature type="region of interest" description="Disordered" evidence="1">
    <location>
        <begin position="1"/>
        <end position="237"/>
    </location>
</feature>
<gene>
    <name evidence="4" type="ORF">A2858_02645</name>
</gene>
<evidence type="ECO:0000313" key="4">
    <source>
        <dbReference type="EMBL" id="OGE17607.1"/>
    </source>
</evidence>
<evidence type="ECO:0000259" key="3">
    <source>
        <dbReference type="Pfam" id="PF13399"/>
    </source>
</evidence>
<protein>
    <recommendedName>
        <fullName evidence="3">LytR/CpsA/Psr regulator C-terminal domain-containing protein</fullName>
    </recommendedName>
</protein>
<dbReference type="Gene3D" id="3.30.70.2390">
    <property type="match status" value="1"/>
</dbReference>
<feature type="compositionally biased region" description="Acidic residues" evidence="1">
    <location>
        <begin position="48"/>
        <end position="59"/>
    </location>
</feature>
<evidence type="ECO:0000313" key="5">
    <source>
        <dbReference type="Proteomes" id="UP000178457"/>
    </source>
</evidence>